<gene>
    <name evidence="1" type="ORF">AB0L16_17785</name>
</gene>
<dbReference type="Proteomes" id="UP001552594">
    <property type="component" value="Unassembled WGS sequence"/>
</dbReference>
<evidence type="ECO:0000313" key="1">
    <source>
        <dbReference type="EMBL" id="MEV5508301.1"/>
    </source>
</evidence>
<name>A0ABV3JZI2_STRON</name>
<keyword evidence="2" id="KW-1185">Reference proteome</keyword>
<protein>
    <submittedName>
        <fullName evidence="1">Uncharacterized protein</fullName>
    </submittedName>
</protein>
<reference evidence="1 2" key="1">
    <citation type="submission" date="2024-06" db="EMBL/GenBank/DDBJ databases">
        <title>The Natural Products Discovery Center: Release of the First 8490 Sequenced Strains for Exploring Actinobacteria Biosynthetic Diversity.</title>
        <authorList>
            <person name="Kalkreuter E."/>
            <person name="Kautsar S.A."/>
            <person name="Yang D."/>
            <person name="Bader C.D."/>
            <person name="Teijaro C.N."/>
            <person name="Fluegel L."/>
            <person name="Davis C.M."/>
            <person name="Simpson J.R."/>
            <person name="Lauterbach L."/>
            <person name="Steele A.D."/>
            <person name="Gui C."/>
            <person name="Meng S."/>
            <person name="Li G."/>
            <person name="Viehrig K."/>
            <person name="Ye F."/>
            <person name="Su P."/>
            <person name="Kiefer A.F."/>
            <person name="Nichols A."/>
            <person name="Cepeda A.J."/>
            <person name="Yan W."/>
            <person name="Fan B."/>
            <person name="Jiang Y."/>
            <person name="Adhikari A."/>
            <person name="Zheng C.-J."/>
            <person name="Schuster L."/>
            <person name="Cowan T.M."/>
            <person name="Smanski M.J."/>
            <person name="Chevrette M.G."/>
            <person name="De Carvalho L.P.S."/>
            <person name="Shen B."/>
        </authorList>
    </citation>
    <scope>NUCLEOTIDE SEQUENCE [LARGE SCALE GENOMIC DNA]</scope>
    <source>
        <strain evidence="1 2">NPDC052347</strain>
    </source>
</reference>
<dbReference type="RefSeq" id="WP_109280323.1">
    <property type="nucleotide sequence ID" value="NZ_JBFAUK010000013.1"/>
</dbReference>
<organism evidence="1 2">
    <name type="scientific">Streptomyces orinoci</name>
    <name type="common">Streptoverticillium orinoci</name>
    <dbReference type="NCBI Taxonomy" id="67339"/>
    <lineage>
        <taxon>Bacteria</taxon>
        <taxon>Bacillati</taxon>
        <taxon>Actinomycetota</taxon>
        <taxon>Actinomycetes</taxon>
        <taxon>Kitasatosporales</taxon>
        <taxon>Streptomycetaceae</taxon>
        <taxon>Streptomyces</taxon>
    </lineage>
</organism>
<dbReference type="EMBL" id="JBFAUK010000013">
    <property type="protein sequence ID" value="MEV5508301.1"/>
    <property type="molecule type" value="Genomic_DNA"/>
</dbReference>
<comment type="caution">
    <text evidence="1">The sequence shown here is derived from an EMBL/GenBank/DDBJ whole genome shotgun (WGS) entry which is preliminary data.</text>
</comment>
<sequence>MASSITYRPGAWLMDTQRGKVGQLMDEDKLDGVVYLRPPGGGREWTVEPSAVRLATDQDFKDANLVRRRRISWVGGRIVDEVVPLEAT</sequence>
<proteinExistence type="predicted"/>
<accession>A0ABV3JZI2</accession>
<evidence type="ECO:0000313" key="2">
    <source>
        <dbReference type="Proteomes" id="UP001552594"/>
    </source>
</evidence>